<dbReference type="AlphaFoldDB" id="A0AAQ1ZJG2"/>
<dbReference type="EMBL" id="UGTJ01000001">
    <property type="protein sequence ID" value="SUB80348.1"/>
    <property type="molecule type" value="Genomic_DNA"/>
</dbReference>
<reference evidence="2 3" key="1">
    <citation type="submission" date="2018-06" db="EMBL/GenBank/DDBJ databases">
        <authorList>
            <consortium name="Pathogen Informatics"/>
            <person name="Doyle S."/>
        </authorList>
    </citation>
    <scope>NUCLEOTIDE SEQUENCE [LARGE SCALE GENOMIC DNA]</scope>
    <source>
        <strain evidence="2 3">NCTC13063</strain>
    </source>
</reference>
<protein>
    <submittedName>
        <fullName evidence="2">Uncharacterized protein</fullName>
    </submittedName>
</protein>
<proteinExistence type="predicted"/>
<accession>A0AAQ1ZJG2</accession>
<evidence type="ECO:0000313" key="3">
    <source>
        <dbReference type="Proteomes" id="UP000255283"/>
    </source>
</evidence>
<dbReference type="RefSeq" id="WP_004341419.1">
    <property type="nucleotide sequence ID" value="NZ_CAUUQQ010000036.1"/>
</dbReference>
<organism evidence="2 3">
    <name type="scientific">Segatella buccae</name>
    <dbReference type="NCBI Taxonomy" id="28126"/>
    <lineage>
        <taxon>Bacteria</taxon>
        <taxon>Pseudomonadati</taxon>
        <taxon>Bacteroidota</taxon>
        <taxon>Bacteroidia</taxon>
        <taxon>Bacteroidales</taxon>
        <taxon>Prevotellaceae</taxon>
        <taxon>Segatella</taxon>
    </lineage>
</organism>
<dbReference type="Proteomes" id="UP000255283">
    <property type="component" value="Unassembled WGS sequence"/>
</dbReference>
<dbReference type="GeneID" id="93535530"/>
<comment type="caution">
    <text evidence="2">The sequence shown here is derived from an EMBL/GenBank/DDBJ whole genome shotgun (WGS) entry which is preliminary data.</text>
</comment>
<gene>
    <name evidence="2" type="ORF">NCTC13063_01631</name>
</gene>
<evidence type="ECO:0000256" key="1">
    <source>
        <dbReference type="SAM" id="MobiDB-lite"/>
    </source>
</evidence>
<evidence type="ECO:0000313" key="2">
    <source>
        <dbReference type="EMBL" id="SUB80348.1"/>
    </source>
</evidence>
<feature type="region of interest" description="Disordered" evidence="1">
    <location>
        <begin position="23"/>
        <end position="62"/>
    </location>
</feature>
<sequence length="62" mass="6590">MEKKYISPCMKMKCMEPETVLAASPSTPISGGSTSAPGNGEAPITSGDAKQSRSIWEGEWQD</sequence>
<feature type="compositionally biased region" description="Low complexity" evidence="1">
    <location>
        <begin position="23"/>
        <end position="38"/>
    </location>
</feature>
<name>A0AAQ1ZJG2_9BACT</name>